<feature type="domain" description="PPE" evidence="3">
    <location>
        <begin position="49"/>
        <end position="190"/>
    </location>
</feature>
<feature type="compositionally biased region" description="Gly residues" evidence="2">
    <location>
        <begin position="459"/>
        <end position="468"/>
    </location>
</feature>
<feature type="compositionally biased region" description="Polar residues" evidence="2">
    <location>
        <begin position="251"/>
        <end position="264"/>
    </location>
</feature>
<protein>
    <recommendedName>
        <fullName evidence="3">PPE domain-containing protein</fullName>
    </recommendedName>
</protein>
<evidence type="ECO:0000259" key="3">
    <source>
        <dbReference type="Pfam" id="PF00823"/>
    </source>
</evidence>
<dbReference type="EMBL" id="JBHTIW010000044">
    <property type="protein sequence ID" value="MFD0923860.1"/>
    <property type="molecule type" value="Genomic_DNA"/>
</dbReference>
<feature type="compositionally biased region" description="Gly residues" evidence="2">
    <location>
        <begin position="434"/>
        <end position="449"/>
    </location>
</feature>
<feature type="compositionally biased region" description="Low complexity" evidence="2">
    <location>
        <begin position="330"/>
        <end position="343"/>
    </location>
</feature>
<dbReference type="InterPro" id="IPR000030">
    <property type="entry name" value="PPE_dom"/>
</dbReference>
<feature type="compositionally biased region" description="Low complexity" evidence="2">
    <location>
        <begin position="518"/>
        <end position="527"/>
    </location>
</feature>
<gene>
    <name evidence="4" type="ORF">ACFQ16_29285</name>
</gene>
<feature type="compositionally biased region" description="Low complexity" evidence="2">
    <location>
        <begin position="488"/>
        <end position="505"/>
    </location>
</feature>
<dbReference type="InterPro" id="IPR038332">
    <property type="entry name" value="PPE_sf"/>
</dbReference>
<dbReference type="Gene3D" id="1.20.1260.20">
    <property type="entry name" value="PPE superfamily"/>
    <property type="match status" value="1"/>
</dbReference>
<feature type="compositionally biased region" description="Basic and acidic residues" evidence="2">
    <location>
        <begin position="1"/>
        <end position="10"/>
    </location>
</feature>
<name>A0ABW3G0D5_9PSEU</name>
<evidence type="ECO:0000313" key="5">
    <source>
        <dbReference type="Proteomes" id="UP001597018"/>
    </source>
</evidence>
<dbReference type="RefSeq" id="WP_263253370.1">
    <property type="nucleotide sequence ID" value="NZ_BAABLT010000050.1"/>
</dbReference>
<dbReference type="Pfam" id="PF00823">
    <property type="entry name" value="PPE"/>
    <property type="match status" value="1"/>
</dbReference>
<organism evidence="4 5">
    <name type="scientific">Saccharopolyspora rosea</name>
    <dbReference type="NCBI Taxonomy" id="524884"/>
    <lineage>
        <taxon>Bacteria</taxon>
        <taxon>Bacillati</taxon>
        <taxon>Actinomycetota</taxon>
        <taxon>Actinomycetes</taxon>
        <taxon>Pseudonocardiales</taxon>
        <taxon>Pseudonocardiaceae</taxon>
        <taxon>Saccharopolyspora</taxon>
    </lineage>
</organism>
<comment type="similarity">
    <text evidence="1">Belongs to the mycobacterial PPE family.</text>
</comment>
<feature type="compositionally biased region" description="Gly residues" evidence="2">
    <location>
        <begin position="506"/>
        <end position="517"/>
    </location>
</feature>
<feature type="region of interest" description="Disordered" evidence="2">
    <location>
        <begin position="1"/>
        <end position="25"/>
    </location>
</feature>
<sequence>MTEQAARREAVVPAHPGQTPGDRALGEPVQWAAMRHSELFRAVHENNEPGQAHARGRQWTELADEVEEASSALQDAVRGSSTGWRGQAADAARTALTELARRGDELAKTMRGVGQNVGRQASVMEWAKAEMPEPSNFDPGAFVRQNYVGGDLNGLAVMNAVAIAMAAKDANSKHDHAVHVMTEMEKASREIDEKTPAFQPDDITFRGHREARSAPQASPGAAGPHQQGHEKPQDPEEKKAEPGSAPDPQAGATQRMTPVGSNQPAGVHAMSAPSTAGPPQSAPPPTPAGPAAPPPLNAPGNVPAAGSAPTGGSGGAAETRKLRPVPSGSDKPNAPKAPDPNAATHKLRALNYEPPKPQARGPESTEQKTGGPNMPASTTSASTHNTPATPPRFVPPSGLPQGEQQHVNQFQSPQGNWTPSFRGDLPSRPDKPGSGPGAGGRPPAGGVPGPGGPAAFRPSGGGASGAGGAPSLETPAGSPSGGSENRLSPGGTSSAAPAAGGSSATAGGGAPGGGGSNAGAAGAAPMGGMAGGAGARQGGGEDKEHQSRGYLKDQNPFQVNDRPAPPVIGVKFKKKRPTGKDDAGDADG</sequence>
<proteinExistence type="inferred from homology"/>
<comment type="caution">
    <text evidence="4">The sequence shown here is derived from an EMBL/GenBank/DDBJ whole genome shotgun (WGS) entry which is preliminary data.</text>
</comment>
<keyword evidence="5" id="KW-1185">Reference proteome</keyword>
<evidence type="ECO:0000313" key="4">
    <source>
        <dbReference type="EMBL" id="MFD0923860.1"/>
    </source>
</evidence>
<feature type="compositionally biased region" description="Gly residues" evidence="2">
    <location>
        <begin position="528"/>
        <end position="538"/>
    </location>
</feature>
<feature type="compositionally biased region" description="Basic and acidic residues" evidence="2">
    <location>
        <begin position="227"/>
        <end position="241"/>
    </location>
</feature>
<feature type="compositionally biased region" description="Basic and acidic residues" evidence="2">
    <location>
        <begin position="578"/>
        <end position="588"/>
    </location>
</feature>
<feature type="compositionally biased region" description="Polar residues" evidence="2">
    <location>
        <begin position="402"/>
        <end position="419"/>
    </location>
</feature>
<feature type="compositionally biased region" description="Low complexity" evidence="2">
    <location>
        <begin position="213"/>
        <end position="226"/>
    </location>
</feature>
<feature type="compositionally biased region" description="Low complexity" evidence="2">
    <location>
        <begin position="298"/>
        <end position="308"/>
    </location>
</feature>
<accession>A0ABW3G0D5</accession>
<feature type="compositionally biased region" description="Pro residues" evidence="2">
    <location>
        <begin position="280"/>
        <end position="297"/>
    </location>
</feature>
<feature type="compositionally biased region" description="Polar residues" evidence="2">
    <location>
        <begin position="367"/>
        <end position="387"/>
    </location>
</feature>
<feature type="compositionally biased region" description="Pro residues" evidence="2">
    <location>
        <begin position="388"/>
        <end position="398"/>
    </location>
</feature>
<dbReference type="Proteomes" id="UP001597018">
    <property type="component" value="Unassembled WGS sequence"/>
</dbReference>
<dbReference type="SUPFAM" id="SSF140459">
    <property type="entry name" value="PE/PPE dimer-like"/>
    <property type="match status" value="1"/>
</dbReference>
<feature type="compositionally biased region" description="Basic and acidic residues" evidence="2">
    <location>
        <begin position="539"/>
        <end position="551"/>
    </location>
</feature>
<evidence type="ECO:0000256" key="2">
    <source>
        <dbReference type="SAM" id="MobiDB-lite"/>
    </source>
</evidence>
<evidence type="ECO:0000256" key="1">
    <source>
        <dbReference type="ARBA" id="ARBA00010652"/>
    </source>
</evidence>
<feature type="region of interest" description="Disordered" evidence="2">
    <location>
        <begin position="209"/>
        <end position="588"/>
    </location>
</feature>
<reference evidence="5" key="1">
    <citation type="journal article" date="2019" name="Int. J. Syst. Evol. Microbiol.">
        <title>The Global Catalogue of Microorganisms (GCM) 10K type strain sequencing project: providing services to taxonomists for standard genome sequencing and annotation.</title>
        <authorList>
            <consortium name="The Broad Institute Genomics Platform"/>
            <consortium name="The Broad Institute Genome Sequencing Center for Infectious Disease"/>
            <person name="Wu L."/>
            <person name="Ma J."/>
        </authorList>
    </citation>
    <scope>NUCLEOTIDE SEQUENCE [LARGE SCALE GENOMIC DNA]</scope>
    <source>
        <strain evidence="5">CCUG 56401</strain>
    </source>
</reference>